<dbReference type="PROSITE" id="PS50850">
    <property type="entry name" value="MFS"/>
    <property type="match status" value="1"/>
</dbReference>
<evidence type="ECO:0000256" key="1">
    <source>
        <dbReference type="ARBA" id="ARBA00022692"/>
    </source>
</evidence>
<evidence type="ECO:0000256" key="2">
    <source>
        <dbReference type="ARBA" id="ARBA00022989"/>
    </source>
</evidence>
<dbReference type="InParanoid" id="A0A1Y5SM97"/>
<feature type="region of interest" description="Disordered" evidence="4">
    <location>
        <begin position="403"/>
        <end position="445"/>
    </location>
</feature>
<dbReference type="EMBL" id="FWFR01000001">
    <property type="protein sequence ID" value="SLN43648.1"/>
    <property type="molecule type" value="Genomic_DNA"/>
</dbReference>
<feature type="transmembrane region" description="Helical" evidence="5">
    <location>
        <begin position="77"/>
        <end position="97"/>
    </location>
</feature>
<reference evidence="7 8" key="1">
    <citation type="submission" date="2017-03" db="EMBL/GenBank/DDBJ databases">
        <authorList>
            <person name="Afonso C.L."/>
            <person name="Miller P.J."/>
            <person name="Scott M.A."/>
            <person name="Spackman E."/>
            <person name="Goraichik I."/>
            <person name="Dimitrov K.M."/>
            <person name="Suarez D.L."/>
            <person name="Swayne D.E."/>
        </authorList>
    </citation>
    <scope>NUCLEOTIDE SEQUENCE [LARGE SCALE GENOMIC DNA]</scope>
    <source>
        <strain evidence="7 8">CECT 7691</strain>
    </source>
</reference>
<keyword evidence="8" id="KW-1185">Reference proteome</keyword>
<feature type="transmembrane region" description="Helical" evidence="5">
    <location>
        <begin position="356"/>
        <end position="373"/>
    </location>
</feature>
<sequence>MRSAIAPVSAVLLSVAILLMGNGLQGTLLPVRAGIENFSALSIGILGSSYFFGFGAGCLIGPLLVRRAGHIRTFTAMVAIASTTALIHAVLLVPAIWWIARGATGFCFAVLYMVIESWLNEKATNKTRGAVFSVYTIINLTVITIGQLILTIVSPESFALFALASILVSLAAVPVAMTTAEAPAPILTVKVRLAHLWRISPVGFAGAIAVGLANGSFWALAPLFGQRTGMGTGAIAIFMSVCVLAGAIGQWPFGKLSDHTDRRIVIVLACTIAALAGVALVLTGLYWPRALLAAGFLFGTAAFPLYSLAAAHMNDHVEANGFVEASSGLLLVFAGGAVIGPMLASSLMRVISPDALFGYTATIHVLMAIFTLYRMRLRPKVTEEERQPFTESIIMAQTLSNVDPMLDGADGADDPSPPSQPPVPPGKPGPSSPPPKGPDRPNPAG</sequence>
<keyword evidence="2 5" id="KW-1133">Transmembrane helix</keyword>
<feature type="transmembrane region" description="Helical" evidence="5">
    <location>
        <begin position="201"/>
        <end position="221"/>
    </location>
</feature>
<dbReference type="InterPro" id="IPR011701">
    <property type="entry name" value="MFS"/>
</dbReference>
<dbReference type="Proteomes" id="UP000193200">
    <property type="component" value="Unassembled WGS sequence"/>
</dbReference>
<evidence type="ECO:0000313" key="8">
    <source>
        <dbReference type="Proteomes" id="UP000193200"/>
    </source>
</evidence>
<dbReference type="CDD" id="cd17477">
    <property type="entry name" value="MFS_YcaD_like"/>
    <property type="match status" value="1"/>
</dbReference>
<feature type="transmembrane region" description="Helical" evidence="5">
    <location>
        <begin position="233"/>
        <end position="253"/>
    </location>
</feature>
<dbReference type="Pfam" id="PF07690">
    <property type="entry name" value="MFS_1"/>
    <property type="match status" value="1"/>
</dbReference>
<name>A0A1Y5SM97_9PROT</name>
<keyword evidence="3 5" id="KW-0472">Membrane</keyword>
<dbReference type="AlphaFoldDB" id="A0A1Y5SM97"/>
<dbReference type="RefSeq" id="WP_085883054.1">
    <property type="nucleotide sequence ID" value="NZ_FWFR01000001.1"/>
</dbReference>
<evidence type="ECO:0000256" key="3">
    <source>
        <dbReference type="ARBA" id="ARBA00023136"/>
    </source>
</evidence>
<feature type="transmembrane region" description="Helical" evidence="5">
    <location>
        <begin position="103"/>
        <end position="119"/>
    </location>
</feature>
<dbReference type="OrthoDB" id="9810614at2"/>
<feature type="transmembrane region" description="Helical" evidence="5">
    <location>
        <begin position="131"/>
        <end position="152"/>
    </location>
</feature>
<accession>A0A1Y5SM97</accession>
<feature type="compositionally biased region" description="Pro residues" evidence="4">
    <location>
        <begin position="415"/>
        <end position="445"/>
    </location>
</feature>
<dbReference type="GO" id="GO:0005886">
    <property type="term" value="C:plasma membrane"/>
    <property type="evidence" value="ECO:0007669"/>
    <property type="project" value="TreeGrafter"/>
</dbReference>
<evidence type="ECO:0000313" key="7">
    <source>
        <dbReference type="EMBL" id="SLN43648.1"/>
    </source>
</evidence>
<organism evidence="7 8">
    <name type="scientific">Oceanibacterium hippocampi</name>
    <dbReference type="NCBI Taxonomy" id="745714"/>
    <lineage>
        <taxon>Bacteria</taxon>
        <taxon>Pseudomonadati</taxon>
        <taxon>Pseudomonadota</taxon>
        <taxon>Alphaproteobacteria</taxon>
        <taxon>Sneathiellales</taxon>
        <taxon>Sneathiellaceae</taxon>
        <taxon>Oceanibacterium</taxon>
    </lineage>
</organism>
<dbReference type="InterPro" id="IPR020846">
    <property type="entry name" value="MFS_dom"/>
</dbReference>
<dbReference type="GO" id="GO:0022857">
    <property type="term" value="F:transmembrane transporter activity"/>
    <property type="evidence" value="ECO:0007669"/>
    <property type="project" value="InterPro"/>
</dbReference>
<dbReference type="FunCoup" id="A0A1Y5SM97">
    <property type="interactions" value="38"/>
</dbReference>
<dbReference type="InterPro" id="IPR047200">
    <property type="entry name" value="MFS_YcaD-like"/>
</dbReference>
<feature type="domain" description="Major facilitator superfamily (MFS) profile" evidence="6">
    <location>
        <begin position="199"/>
        <end position="445"/>
    </location>
</feature>
<keyword evidence="1 5" id="KW-0812">Transmembrane</keyword>
<feature type="transmembrane region" description="Helical" evidence="5">
    <location>
        <begin position="321"/>
        <end position="344"/>
    </location>
</feature>
<evidence type="ECO:0000259" key="6">
    <source>
        <dbReference type="PROSITE" id="PS50850"/>
    </source>
</evidence>
<evidence type="ECO:0000256" key="4">
    <source>
        <dbReference type="SAM" id="MobiDB-lite"/>
    </source>
</evidence>
<dbReference type="PANTHER" id="PTHR23521:SF3">
    <property type="entry name" value="MFS TRANSPORTER"/>
    <property type="match status" value="1"/>
</dbReference>
<feature type="transmembrane region" description="Helical" evidence="5">
    <location>
        <begin position="39"/>
        <end position="65"/>
    </location>
</feature>
<dbReference type="InterPro" id="IPR036259">
    <property type="entry name" value="MFS_trans_sf"/>
</dbReference>
<feature type="transmembrane region" description="Helical" evidence="5">
    <location>
        <begin position="265"/>
        <end position="285"/>
    </location>
</feature>
<protein>
    <submittedName>
        <fullName evidence="7">Putative MFS-type transporter YcaD</fullName>
    </submittedName>
</protein>
<dbReference type="Gene3D" id="1.20.1250.20">
    <property type="entry name" value="MFS general substrate transporter like domains"/>
    <property type="match status" value="2"/>
</dbReference>
<dbReference type="PANTHER" id="PTHR23521">
    <property type="entry name" value="TRANSPORTER MFS SUPERFAMILY"/>
    <property type="match status" value="1"/>
</dbReference>
<feature type="transmembrane region" description="Helical" evidence="5">
    <location>
        <begin position="291"/>
        <end position="309"/>
    </location>
</feature>
<feature type="transmembrane region" description="Helical" evidence="5">
    <location>
        <begin position="158"/>
        <end position="180"/>
    </location>
</feature>
<dbReference type="SUPFAM" id="SSF103473">
    <property type="entry name" value="MFS general substrate transporter"/>
    <property type="match status" value="1"/>
</dbReference>
<proteinExistence type="predicted"/>
<gene>
    <name evidence="7" type="primary">ycaD_1</name>
    <name evidence="7" type="ORF">OCH7691_01823</name>
</gene>
<evidence type="ECO:0000256" key="5">
    <source>
        <dbReference type="SAM" id="Phobius"/>
    </source>
</evidence>